<organism evidence="1 2">
    <name type="scientific">Xanthomonas phage vB_Xar_IVIA-DoCa2</name>
    <dbReference type="NCBI Taxonomy" id="2970491"/>
    <lineage>
        <taxon>Viruses</taxon>
        <taxon>Duplodnaviria</taxon>
        <taxon>Heunggongvirae</taxon>
        <taxon>Uroviricota</taxon>
        <taxon>Caudoviricetes</taxon>
        <taxon>Autographivirales</taxon>
        <taxon>Autonotataviridae</taxon>
        <taxon>Gujervirinae</taxon>
        <taxon>Pradovirus</taxon>
        <taxon>Pradovirus IVIADoCa2</taxon>
    </lineage>
</organism>
<reference evidence="1" key="1">
    <citation type="submission" date="2022-06" db="EMBL/GenBank/DDBJ databases">
        <title>Comparative analysis of new lytic phages for the biological control of phytopathogenic Xanthomonas spp.</title>
        <authorList>
            <person name="Domingo-Calap M.L."/>
            <person name="Bernabeu-Gimeno M."/>
            <person name="Aure C.M."/>
            <person name="Marco-Noales E."/>
            <person name="Domingo-Calap P."/>
        </authorList>
    </citation>
    <scope>NUCLEOTIDE SEQUENCE</scope>
</reference>
<dbReference type="Proteomes" id="UP001064200">
    <property type="component" value="Segment"/>
</dbReference>
<protein>
    <submittedName>
        <fullName evidence="1">Internal virion protein</fullName>
    </submittedName>
</protein>
<accession>A0A976SGX7</accession>
<evidence type="ECO:0000313" key="2">
    <source>
        <dbReference type="Proteomes" id="UP001064200"/>
    </source>
</evidence>
<sequence length="788" mass="85179">MVMAIGDPGTITFSTETVGGGSLGATAAVPQAGVQGGGVAPLQAVRSGSDWFAGTGGMTMPDSNLPEFLNEITAPNRKALEQQQMWDGFVAARSGQTMDEISAEQPWYSKLFGPTNYEIGAQNYNVLRSVSDMEQDLIHRMPELRKLPPEAMAQEFNRLAQSQMTGNGYADAVLQKTFMDRAGPLMDLHTKERVAWQQSELVKAQYASNSSNSTSYNEMAKRVALLGNKAPGDEAEAEKLIQSQVSLLDGLSPSAYQTDESYKAAMTAFVRGAADRGEFYTLKFLSQRGVLSALDPDDALQLQAYVKQKQAQYKSEWLDNNPQAAEQMALVSLYAAEGIGAKPTEAQIDQLNMSYAAATGSDDPLYSGTQRLSMMAQSAGAHIRAQEAVLRERAAAAKAASTEQAKLAAQQEDIRAAIDSWRHGTYSQTINVPGVDKELLEANVVQGFNQTLQTNPAVAMSQLVWNANTGRGAVLKGVADQYQTTARAVLREQPNDAARDLYNQWRMLKNTTAKRIDINGNPVEGRLSGATTAALYFGDGVNTMFNKLQALEESGVNFELAYEVARGEITTADPTEFSASSRKESEALQSRVADVLQKANPAYFGYFGNKLGDSGRAAAARAIVRAVNESGGLLDTSSEGITAALNLAKLKYGGEDAGKYYWENGRDDEGHVIGSVGAWLGFMDTKETGPAIEAAIDATLRANNVEPSKSLKADVFRMRDSENGEPVLYVNTVGEKGWKVVAVTGADIKAEYERRRKAATRTEFPVPQGYVRMPDGSIQQSISIQPKL</sequence>
<keyword evidence="2" id="KW-1185">Reference proteome</keyword>
<name>A0A976SGX7_9CAUD</name>
<evidence type="ECO:0000313" key="1">
    <source>
        <dbReference type="EMBL" id="UVB03021.1"/>
    </source>
</evidence>
<proteinExistence type="predicted"/>
<gene>
    <name evidence="1" type="ORF">IVIADoCa2_44</name>
</gene>
<dbReference type="EMBL" id="ON911539">
    <property type="protein sequence ID" value="UVB03021.1"/>
    <property type="molecule type" value="Genomic_DNA"/>
</dbReference>